<evidence type="ECO:0008006" key="3">
    <source>
        <dbReference type="Google" id="ProtNLM"/>
    </source>
</evidence>
<dbReference type="OrthoDB" id="3344688at2759"/>
<sequence>MHDVPYRQLIGCLMYITLSSHPDIAFTIASLSQFNTNPGHTHWTAAKHIVYYLKGTYDWGLTIMASLALSALVVQSLASHSLLAADTSLGALINSAALYYRPVADILIKAPVHLDHTKLHELMGFYPPSSS</sequence>
<reference evidence="1 2" key="1">
    <citation type="submission" date="2019-02" db="EMBL/GenBank/DDBJ databases">
        <title>Genome sequencing of the rare red list fungi Bondarzewia mesenterica.</title>
        <authorList>
            <person name="Buettner E."/>
            <person name="Kellner H."/>
        </authorList>
    </citation>
    <scope>NUCLEOTIDE SEQUENCE [LARGE SCALE GENOMIC DNA]</scope>
    <source>
        <strain evidence="1 2">DSM 108281</strain>
    </source>
</reference>
<accession>A0A4S4LTQ5</accession>
<evidence type="ECO:0000313" key="1">
    <source>
        <dbReference type="EMBL" id="THH15829.1"/>
    </source>
</evidence>
<keyword evidence="2" id="KW-1185">Reference proteome</keyword>
<dbReference type="PANTHER" id="PTHR11439:SF467">
    <property type="entry name" value="INTEGRASE CATALYTIC DOMAIN-CONTAINING PROTEIN"/>
    <property type="match status" value="1"/>
</dbReference>
<name>A0A4S4LTQ5_9AGAM</name>
<dbReference type="AlphaFoldDB" id="A0A4S4LTQ5"/>
<comment type="caution">
    <text evidence="1">The sequence shown here is derived from an EMBL/GenBank/DDBJ whole genome shotgun (WGS) entry which is preliminary data.</text>
</comment>
<evidence type="ECO:0000313" key="2">
    <source>
        <dbReference type="Proteomes" id="UP000310158"/>
    </source>
</evidence>
<dbReference type="Proteomes" id="UP000310158">
    <property type="component" value="Unassembled WGS sequence"/>
</dbReference>
<dbReference type="PANTHER" id="PTHR11439">
    <property type="entry name" value="GAG-POL-RELATED RETROTRANSPOSON"/>
    <property type="match status" value="1"/>
</dbReference>
<organism evidence="1 2">
    <name type="scientific">Bondarzewia mesenterica</name>
    <dbReference type="NCBI Taxonomy" id="1095465"/>
    <lineage>
        <taxon>Eukaryota</taxon>
        <taxon>Fungi</taxon>
        <taxon>Dikarya</taxon>
        <taxon>Basidiomycota</taxon>
        <taxon>Agaricomycotina</taxon>
        <taxon>Agaricomycetes</taxon>
        <taxon>Russulales</taxon>
        <taxon>Bondarzewiaceae</taxon>
        <taxon>Bondarzewia</taxon>
    </lineage>
</organism>
<gene>
    <name evidence="1" type="ORF">EW146_g4713</name>
</gene>
<proteinExistence type="predicted"/>
<dbReference type="EMBL" id="SGPL01000188">
    <property type="protein sequence ID" value="THH15829.1"/>
    <property type="molecule type" value="Genomic_DNA"/>
</dbReference>
<protein>
    <recommendedName>
        <fullName evidence="3">Reverse transcriptase Ty1/copia-type domain-containing protein</fullName>
    </recommendedName>
</protein>